<comment type="caution">
    <text evidence="1">The sequence shown here is derived from an EMBL/GenBank/DDBJ whole genome shotgun (WGS) entry which is preliminary data.</text>
</comment>
<keyword evidence="2" id="KW-1185">Reference proteome</keyword>
<proteinExistence type="predicted"/>
<gene>
    <name evidence="1" type="ORF">EST38_g4285</name>
</gene>
<sequence length="98" mass="10942">MAEVSVPATIEVADAIFCTHFREVCDDCSFDGREDNDAYYGFDPTDRDPIECPPATLNKDGIYQCKKHASTECKQCYGWKKQITRARAAAKKAGKSKN</sequence>
<accession>A0A4V1Q4C2</accession>
<dbReference type="AlphaFoldDB" id="A0A4V1Q4C2"/>
<name>A0A4V1Q4C2_9AGAR</name>
<dbReference type="Proteomes" id="UP000290288">
    <property type="component" value="Unassembled WGS sequence"/>
</dbReference>
<organism evidence="1 2">
    <name type="scientific">Candolleomyces aberdarensis</name>
    <dbReference type="NCBI Taxonomy" id="2316362"/>
    <lineage>
        <taxon>Eukaryota</taxon>
        <taxon>Fungi</taxon>
        <taxon>Dikarya</taxon>
        <taxon>Basidiomycota</taxon>
        <taxon>Agaricomycotina</taxon>
        <taxon>Agaricomycetes</taxon>
        <taxon>Agaricomycetidae</taxon>
        <taxon>Agaricales</taxon>
        <taxon>Agaricineae</taxon>
        <taxon>Psathyrellaceae</taxon>
        <taxon>Candolleomyces</taxon>
    </lineage>
</organism>
<evidence type="ECO:0000313" key="1">
    <source>
        <dbReference type="EMBL" id="RXW21578.1"/>
    </source>
</evidence>
<dbReference type="EMBL" id="SDEE01000102">
    <property type="protein sequence ID" value="RXW21578.1"/>
    <property type="molecule type" value="Genomic_DNA"/>
</dbReference>
<reference evidence="1 2" key="1">
    <citation type="submission" date="2019-01" db="EMBL/GenBank/DDBJ databases">
        <title>Draft genome sequence of Psathyrella aberdarensis IHI B618.</title>
        <authorList>
            <person name="Buettner E."/>
            <person name="Kellner H."/>
        </authorList>
    </citation>
    <scope>NUCLEOTIDE SEQUENCE [LARGE SCALE GENOMIC DNA]</scope>
    <source>
        <strain evidence="1 2">IHI B618</strain>
    </source>
</reference>
<evidence type="ECO:0000313" key="2">
    <source>
        <dbReference type="Proteomes" id="UP000290288"/>
    </source>
</evidence>
<dbReference type="OrthoDB" id="2533496at2759"/>
<protein>
    <submittedName>
        <fullName evidence="1">Uncharacterized protein</fullName>
    </submittedName>
</protein>